<feature type="compositionally biased region" description="Low complexity" evidence="2">
    <location>
        <begin position="521"/>
        <end position="532"/>
    </location>
</feature>
<feature type="compositionally biased region" description="Polar residues" evidence="2">
    <location>
        <begin position="898"/>
        <end position="910"/>
    </location>
</feature>
<feature type="compositionally biased region" description="Low complexity" evidence="2">
    <location>
        <begin position="694"/>
        <end position="707"/>
    </location>
</feature>
<feature type="compositionally biased region" description="Polar residues" evidence="2">
    <location>
        <begin position="678"/>
        <end position="693"/>
    </location>
</feature>
<dbReference type="Pfam" id="PF00620">
    <property type="entry name" value="RhoGAP"/>
    <property type="match status" value="1"/>
</dbReference>
<proteinExistence type="predicted"/>
<feature type="compositionally biased region" description="Pro residues" evidence="2">
    <location>
        <begin position="840"/>
        <end position="853"/>
    </location>
</feature>
<gene>
    <name evidence="4" type="ORF">ACJ73_07710</name>
</gene>
<dbReference type="GO" id="GO:0005096">
    <property type="term" value="F:GTPase activator activity"/>
    <property type="evidence" value="ECO:0007669"/>
    <property type="project" value="UniProtKB-KW"/>
</dbReference>
<accession>A0A1J9PX73</accession>
<feature type="compositionally biased region" description="Basic and acidic residues" evidence="2">
    <location>
        <begin position="550"/>
        <end position="560"/>
    </location>
</feature>
<dbReference type="Gene3D" id="1.10.555.10">
    <property type="entry name" value="Rho GTPase activation protein"/>
    <property type="match status" value="1"/>
</dbReference>
<evidence type="ECO:0000313" key="4">
    <source>
        <dbReference type="EMBL" id="OJD20952.1"/>
    </source>
</evidence>
<feature type="compositionally biased region" description="Basic and acidic residues" evidence="2">
    <location>
        <begin position="736"/>
        <end position="746"/>
    </location>
</feature>
<comment type="caution">
    <text evidence="4">The sequence shown here is derived from an EMBL/GenBank/DDBJ whole genome shotgun (WGS) entry which is preliminary data.</text>
</comment>
<dbReference type="InterPro" id="IPR000198">
    <property type="entry name" value="RhoGAP_dom"/>
</dbReference>
<evidence type="ECO:0000259" key="3">
    <source>
        <dbReference type="PROSITE" id="PS50238"/>
    </source>
</evidence>
<feature type="compositionally biased region" description="Low complexity" evidence="2">
    <location>
        <begin position="830"/>
        <end position="839"/>
    </location>
</feature>
<dbReference type="OrthoDB" id="3196451at2759"/>
<dbReference type="PANTHER" id="PTHR15228:SF25">
    <property type="entry name" value="F-BAR DOMAIN-CONTAINING PROTEIN"/>
    <property type="match status" value="1"/>
</dbReference>
<feature type="compositionally biased region" description="Polar residues" evidence="2">
    <location>
        <begin position="561"/>
        <end position="570"/>
    </location>
</feature>
<feature type="compositionally biased region" description="Low complexity" evidence="2">
    <location>
        <begin position="404"/>
        <end position="425"/>
    </location>
</feature>
<dbReference type="SUPFAM" id="SSF48350">
    <property type="entry name" value="GTPase activation domain, GAP"/>
    <property type="match status" value="1"/>
</dbReference>
<feature type="compositionally biased region" description="Low complexity" evidence="2">
    <location>
        <begin position="748"/>
        <end position="758"/>
    </location>
</feature>
<feature type="compositionally biased region" description="Low complexity" evidence="2">
    <location>
        <begin position="571"/>
        <end position="583"/>
    </location>
</feature>
<feature type="compositionally biased region" description="Low complexity" evidence="2">
    <location>
        <begin position="926"/>
        <end position="941"/>
    </location>
</feature>
<feature type="compositionally biased region" description="Polar residues" evidence="2">
    <location>
        <begin position="355"/>
        <end position="365"/>
    </location>
</feature>
<feature type="region of interest" description="Disordered" evidence="2">
    <location>
        <begin position="314"/>
        <end position="941"/>
    </location>
</feature>
<evidence type="ECO:0000256" key="2">
    <source>
        <dbReference type="SAM" id="MobiDB-lite"/>
    </source>
</evidence>
<evidence type="ECO:0000256" key="1">
    <source>
        <dbReference type="ARBA" id="ARBA00022468"/>
    </source>
</evidence>
<organism evidence="4 5">
    <name type="scientific">Blastomyces percursus</name>
    <dbReference type="NCBI Taxonomy" id="1658174"/>
    <lineage>
        <taxon>Eukaryota</taxon>
        <taxon>Fungi</taxon>
        <taxon>Dikarya</taxon>
        <taxon>Ascomycota</taxon>
        <taxon>Pezizomycotina</taxon>
        <taxon>Eurotiomycetes</taxon>
        <taxon>Eurotiomycetidae</taxon>
        <taxon>Onygenales</taxon>
        <taxon>Ajellomycetaceae</taxon>
        <taxon>Blastomyces</taxon>
    </lineage>
</organism>
<dbReference type="PANTHER" id="PTHR15228">
    <property type="entry name" value="SPERMATHECAL PHYSIOLOGY VARIANT"/>
    <property type="match status" value="1"/>
</dbReference>
<name>A0A1J9PX73_9EURO</name>
<dbReference type="InterPro" id="IPR051025">
    <property type="entry name" value="RhoGAP"/>
</dbReference>
<keyword evidence="5" id="KW-1185">Reference proteome</keyword>
<sequence length="941" mass="101245">MATGNSHSAPQAPARDLPRSTAHQQNSVPHGATSPPSKRDLTSWWKQFVRNTKKDGEPVQQSGIFGVPLNVSIKYANVAISLAGEDGSSFIYGYVPIVVAKCGVFLKEKATDVEGIFRLSGSAKRIKDLQEAFDSPDRFGKGLDWTGYTVHDAANILRRYLNQLPEPIVPLDFYERFRDPLRKYQAQTVEDKDAASPNEEKTFDHAKAVVTYQQLIKELPPLNRQLLLYILDLLTVFASKSEVNRMTAANLAAIFQPGLLSHPAHDMAPKEYKLSQDVLIFLIENQDNFLFGMTGTAADAQTVKAMQAGNATNNTLSNLRRSTSNTSGKADSIRKIDALRRNVSVSSKHSKNSNFDSASPTTPNSIGGGSLGVHRSNTVPSKKLATVSPTQFTRPREPSGPGSGHLSLSVRSRPQSLSPSQTPSLKVQGAPGKTVPESPSPLNTNHGLGLVQNNMHSPLGSPDEQAVPFELGSKPGTQPLAGTPTKERKLASLFKSTPPEGDRKDGRQPNRLRKKHPVPGSASESARSSSHSLQVGSEPSLGTLVSQAVADKRETPEDQSHMSTPKVTNSATTPAAETTPQPTWEVKQAAHTSPESTLKPGRSRTPSMHSRSSVTDHSDFDHQDDSTIQMKKDHRRSWRHPRGAKRRERTDMSMSPPPPIGYNSNAGFSSSSLGSTNWPQKTASNESRQISPETSATGTIDSTTTAAQPPPSLTTQDSSRSVSSYLGKASNHGHHVKEPGESERKGFFGKFKAKVAGVREGVKERDVERDREHAKSPPPSDGEKTSSRHNLTILPPKESKESKGGTLADTSTEPRVTRPAENPEPPLPPVTTAATATPAAAPPTPQPSPPPSVSPSMVFLGSFSEPTIPEETASSPITEAPKDSGVTVLPKVEEDESQSPSQPLPSTAETVKTAPAPQLKTVVENQQSPEEPSSTMSMSNA</sequence>
<feature type="compositionally biased region" description="Polar residues" evidence="2">
    <location>
        <begin position="314"/>
        <end position="329"/>
    </location>
</feature>
<feature type="compositionally biased region" description="Low complexity" evidence="2">
    <location>
        <begin position="661"/>
        <end position="677"/>
    </location>
</feature>
<dbReference type="GO" id="GO:0005938">
    <property type="term" value="C:cell cortex"/>
    <property type="evidence" value="ECO:0007669"/>
    <property type="project" value="TreeGrafter"/>
</dbReference>
<feature type="compositionally biased region" description="Polar residues" evidence="2">
    <location>
        <begin position="713"/>
        <end position="724"/>
    </location>
</feature>
<dbReference type="AlphaFoldDB" id="A0A1J9PX73"/>
<feature type="region of interest" description="Disordered" evidence="2">
    <location>
        <begin position="1"/>
        <end position="40"/>
    </location>
</feature>
<dbReference type="VEuPathDB" id="FungiDB:ACJ73_07710"/>
<feature type="compositionally biased region" description="Basic residues" evidence="2">
    <location>
        <begin position="632"/>
        <end position="647"/>
    </location>
</feature>
<dbReference type="CDD" id="cd04396">
    <property type="entry name" value="RhoGAP_fSAC7_BAG7"/>
    <property type="match status" value="1"/>
</dbReference>
<feature type="domain" description="Rho-GAP" evidence="3">
    <location>
        <begin position="80"/>
        <end position="290"/>
    </location>
</feature>
<dbReference type="STRING" id="1658174.A0A1J9PX73"/>
<evidence type="ECO:0000313" key="5">
    <source>
        <dbReference type="Proteomes" id="UP000242791"/>
    </source>
</evidence>
<dbReference type="InterPro" id="IPR008936">
    <property type="entry name" value="Rho_GTPase_activation_prot"/>
</dbReference>
<keyword evidence="1" id="KW-0343">GTPase activation</keyword>
<dbReference type="PROSITE" id="PS50238">
    <property type="entry name" value="RHOGAP"/>
    <property type="match status" value="1"/>
</dbReference>
<feature type="compositionally biased region" description="Basic and acidic residues" evidence="2">
    <location>
        <begin position="331"/>
        <end position="340"/>
    </location>
</feature>
<reference evidence="4 5" key="1">
    <citation type="submission" date="2015-08" db="EMBL/GenBank/DDBJ databases">
        <title>Emmonsia species relationships and genome sequence.</title>
        <authorList>
            <person name="Cuomo C.A."/>
            <person name="Schwartz I.S."/>
            <person name="Kenyon C."/>
            <person name="De Hoog G.S."/>
            <person name="Govender N.P."/>
            <person name="Botha A."/>
            <person name="Moreno L."/>
            <person name="De Vries M."/>
            <person name="Munoz J.F."/>
            <person name="Stielow J.B."/>
        </authorList>
    </citation>
    <scope>NUCLEOTIDE SEQUENCE [LARGE SCALE GENOMIC DNA]</scope>
    <source>
        <strain evidence="4 5">EI222</strain>
    </source>
</reference>
<dbReference type="Proteomes" id="UP000242791">
    <property type="component" value="Unassembled WGS sequence"/>
</dbReference>
<feature type="compositionally biased region" description="Polar residues" evidence="2">
    <location>
        <begin position="604"/>
        <end position="613"/>
    </location>
</feature>
<feature type="compositionally biased region" description="Basic and acidic residues" evidence="2">
    <location>
        <begin position="614"/>
        <end position="625"/>
    </location>
</feature>
<feature type="compositionally biased region" description="Polar residues" evidence="2">
    <location>
        <begin position="440"/>
        <end position="456"/>
    </location>
</feature>
<protein>
    <recommendedName>
        <fullName evidence="3">Rho-GAP domain-containing protein</fullName>
    </recommendedName>
</protein>
<dbReference type="EMBL" id="LGTZ01001625">
    <property type="protein sequence ID" value="OJD20952.1"/>
    <property type="molecule type" value="Genomic_DNA"/>
</dbReference>
<dbReference type="GO" id="GO:0007165">
    <property type="term" value="P:signal transduction"/>
    <property type="evidence" value="ECO:0007669"/>
    <property type="project" value="InterPro"/>
</dbReference>
<dbReference type="GO" id="GO:0060237">
    <property type="term" value="P:regulation of fungal-type cell wall organization"/>
    <property type="evidence" value="ECO:0007669"/>
    <property type="project" value="TreeGrafter"/>
</dbReference>
<dbReference type="SMART" id="SM00324">
    <property type="entry name" value="RhoGAP"/>
    <property type="match status" value="1"/>
</dbReference>
<feature type="compositionally biased region" description="Basic and acidic residues" evidence="2">
    <location>
        <begin position="760"/>
        <end position="786"/>
    </location>
</feature>